<evidence type="ECO:0000313" key="1">
    <source>
        <dbReference type="EMBL" id="GFO33289.1"/>
    </source>
</evidence>
<dbReference type="EMBL" id="BLXT01006766">
    <property type="protein sequence ID" value="GFO33289.1"/>
    <property type="molecule type" value="Genomic_DNA"/>
</dbReference>
<accession>A0AAV4CKA3</accession>
<reference evidence="1 2" key="1">
    <citation type="journal article" date="2021" name="Elife">
        <title>Chloroplast acquisition without the gene transfer in kleptoplastic sea slugs, Plakobranchus ocellatus.</title>
        <authorList>
            <person name="Maeda T."/>
            <person name="Takahashi S."/>
            <person name="Yoshida T."/>
            <person name="Shimamura S."/>
            <person name="Takaki Y."/>
            <person name="Nagai Y."/>
            <person name="Toyoda A."/>
            <person name="Suzuki Y."/>
            <person name="Arimoto A."/>
            <person name="Ishii H."/>
            <person name="Satoh N."/>
            <person name="Nishiyama T."/>
            <person name="Hasebe M."/>
            <person name="Maruyama T."/>
            <person name="Minagawa J."/>
            <person name="Obokata J."/>
            <person name="Shigenobu S."/>
        </authorList>
    </citation>
    <scope>NUCLEOTIDE SEQUENCE [LARGE SCALE GENOMIC DNA]</scope>
</reference>
<organism evidence="1 2">
    <name type="scientific">Plakobranchus ocellatus</name>
    <dbReference type="NCBI Taxonomy" id="259542"/>
    <lineage>
        <taxon>Eukaryota</taxon>
        <taxon>Metazoa</taxon>
        <taxon>Spiralia</taxon>
        <taxon>Lophotrochozoa</taxon>
        <taxon>Mollusca</taxon>
        <taxon>Gastropoda</taxon>
        <taxon>Heterobranchia</taxon>
        <taxon>Euthyneura</taxon>
        <taxon>Panpulmonata</taxon>
        <taxon>Sacoglossa</taxon>
        <taxon>Placobranchoidea</taxon>
        <taxon>Plakobranchidae</taxon>
        <taxon>Plakobranchus</taxon>
    </lineage>
</organism>
<gene>
    <name evidence="1" type="ORF">PoB_005979400</name>
</gene>
<dbReference type="AlphaFoldDB" id="A0AAV4CKA3"/>
<comment type="caution">
    <text evidence="1">The sequence shown here is derived from an EMBL/GenBank/DDBJ whole genome shotgun (WGS) entry which is preliminary data.</text>
</comment>
<keyword evidence="2" id="KW-1185">Reference proteome</keyword>
<evidence type="ECO:0000313" key="2">
    <source>
        <dbReference type="Proteomes" id="UP000735302"/>
    </source>
</evidence>
<protein>
    <submittedName>
        <fullName evidence="1">Uncharacterized protein</fullName>
    </submittedName>
</protein>
<name>A0AAV4CKA3_9GAST</name>
<proteinExistence type="predicted"/>
<sequence>MVSGSQAFLRPKRSGLGLEPASEYCRIFIHNPVTKGSSFDSLVKVSRFIQNVGVDSILMERLFILLTIYEYSSAASGPARQRIVSGSPPSCPDPSWTGGQTADFLTFYTERHIVLNAVSR</sequence>
<dbReference type="Proteomes" id="UP000735302">
    <property type="component" value="Unassembled WGS sequence"/>
</dbReference>